<dbReference type="PANTHER" id="PTHR12318">
    <property type="entry name" value="TESTOSTERONE-REGULATED PROTEIN RP2"/>
    <property type="match status" value="1"/>
</dbReference>
<keyword evidence="3" id="KW-0479">Metal-binding</keyword>
<evidence type="ECO:0000256" key="2">
    <source>
        <dbReference type="ARBA" id="ARBA00001946"/>
    </source>
</evidence>
<feature type="domain" description="Nudix hydrolase" evidence="7">
    <location>
        <begin position="34"/>
        <end position="251"/>
    </location>
</feature>
<evidence type="ECO:0000313" key="8">
    <source>
        <dbReference type="EMBL" id="GGF37420.1"/>
    </source>
</evidence>
<evidence type="ECO:0000256" key="1">
    <source>
        <dbReference type="ARBA" id="ARBA00001936"/>
    </source>
</evidence>
<dbReference type="Proteomes" id="UP000605670">
    <property type="component" value="Unassembled WGS sequence"/>
</dbReference>
<sequence length="304" mass="32669">MPDQPYRDFPMPQIVAAQARSWLDTAEVDRVVAPPRPSATVMLLREVGGSGEGGGAGHAGSTGVEVFVLHRASTMPFAPGMVAFPGGGVDVRDADPGVPWAGPSPADWAARLGVAEDSARELVIAAAREVFEECGVLLAGPTPDQVVADLTDPSWDAERASLLDRTQSFGELLTRLGLVLRTDLMAVRAHWITPVCEPRRYDTWFFAARMPRGQVADDLSTEAVKVAWTTPERLLAAQADGDAVMLPPTQTMIEQLGRVEQLDGWLARDVPVHSVMPWPVERDGTLWMRSPVDVDGHGLPAGQG</sequence>
<organism evidence="8 9">
    <name type="scientific">Ornithinimicrobium tianjinense</name>
    <dbReference type="NCBI Taxonomy" id="1195761"/>
    <lineage>
        <taxon>Bacteria</taxon>
        <taxon>Bacillati</taxon>
        <taxon>Actinomycetota</taxon>
        <taxon>Actinomycetes</taxon>
        <taxon>Micrococcales</taxon>
        <taxon>Ornithinimicrobiaceae</taxon>
        <taxon>Ornithinimicrobium</taxon>
    </lineage>
</organism>
<protein>
    <recommendedName>
        <fullName evidence="7">Nudix hydrolase domain-containing protein</fullName>
    </recommendedName>
</protein>
<comment type="cofactor">
    <cofactor evidence="2">
        <name>Mg(2+)</name>
        <dbReference type="ChEBI" id="CHEBI:18420"/>
    </cofactor>
</comment>
<dbReference type="InterPro" id="IPR000086">
    <property type="entry name" value="NUDIX_hydrolase_dom"/>
</dbReference>
<dbReference type="SUPFAM" id="SSF55811">
    <property type="entry name" value="Nudix"/>
    <property type="match status" value="1"/>
</dbReference>
<dbReference type="InterPro" id="IPR015797">
    <property type="entry name" value="NUDIX_hydrolase-like_dom_sf"/>
</dbReference>
<reference evidence="8" key="2">
    <citation type="submission" date="2020-09" db="EMBL/GenBank/DDBJ databases">
        <authorList>
            <person name="Sun Q."/>
            <person name="Zhou Y."/>
        </authorList>
    </citation>
    <scope>NUCLEOTIDE SEQUENCE</scope>
    <source>
        <strain evidence="8">CGMCC 1.12160</strain>
    </source>
</reference>
<evidence type="ECO:0000256" key="5">
    <source>
        <dbReference type="ARBA" id="ARBA00022842"/>
    </source>
</evidence>
<dbReference type="PROSITE" id="PS51462">
    <property type="entry name" value="NUDIX"/>
    <property type="match status" value="1"/>
</dbReference>
<dbReference type="GO" id="GO:0016818">
    <property type="term" value="F:hydrolase activity, acting on acid anhydrides, in phosphorus-containing anhydrides"/>
    <property type="evidence" value="ECO:0007669"/>
    <property type="project" value="InterPro"/>
</dbReference>
<proteinExistence type="predicted"/>
<name>A0A917F255_9MICO</name>
<dbReference type="GO" id="GO:0046872">
    <property type="term" value="F:metal ion binding"/>
    <property type="evidence" value="ECO:0007669"/>
    <property type="project" value="UniProtKB-KW"/>
</dbReference>
<dbReference type="AlphaFoldDB" id="A0A917F255"/>
<comment type="cofactor">
    <cofactor evidence="1">
        <name>Mn(2+)</name>
        <dbReference type="ChEBI" id="CHEBI:29035"/>
    </cofactor>
</comment>
<dbReference type="PANTHER" id="PTHR12318:SF0">
    <property type="entry name" value="ACYL-COENZYME A DIPHOSPHATASE NUDT19"/>
    <property type="match status" value="1"/>
</dbReference>
<evidence type="ECO:0000256" key="4">
    <source>
        <dbReference type="ARBA" id="ARBA00022801"/>
    </source>
</evidence>
<keyword evidence="6" id="KW-0464">Manganese</keyword>
<keyword evidence="4" id="KW-0378">Hydrolase</keyword>
<keyword evidence="9" id="KW-1185">Reference proteome</keyword>
<accession>A0A917F255</accession>
<gene>
    <name evidence="8" type="ORF">GCM10011366_01150</name>
</gene>
<comment type="caution">
    <text evidence="8">The sequence shown here is derived from an EMBL/GenBank/DDBJ whole genome shotgun (WGS) entry which is preliminary data.</text>
</comment>
<evidence type="ECO:0000256" key="3">
    <source>
        <dbReference type="ARBA" id="ARBA00022723"/>
    </source>
</evidence>
<dbReference type="InterPro" id="IPR039121">
    <property type="entry name" value="NUDT19"/>
</dbReference>
<dbReference type="EMBL" id="BMEM01000001">
    <property type="protein sequence ID" value="GGF37420.1"/>
    <property type="molecule type" value="Genomic_DNA"/>
</dbReference>
<reference evidence="8" key="1">
    <citation type="journal article" date="2014" name="Int. J. Syst. Evol. Microbiol.">
        <title>Complete genome sequence of Corynebacterium casei LMG S-19264T (=DSM 44701T), isolated from a smear-ripened cheese.</title>
        <authorList>
            <consortium name="US DOE Joint Genome Institute (JGI-PGF)"/>
            <person name="Walter F."/>
            <person name="Albersmeier A."/>
            <person name="Kalinowski J."/>
            <person name="Ruckert C."/>
        </authorList>
    </citation>
    <scope>NUCLEOTIDE SEQUENCE</scope>
    <source>
        <strain evidence="8">CGMCC 1.12160</strain>
    </source>
</reference>
<dbReference type="Gene3D" id="3.90.79.10">
    <property type="entry name" value="Nucleoside Triphosphate Pyrophosphohydrolase"/>
    <property type="match status" value="1"/>
</dbReference>
<evidence type="ECO:0000256" key="6">
    <source>
        <dbReference type="ARBA" id="ARBA00023211"/>
    </source>
</evidence>
<keyword evidence="5" id="KW-0460">Magnesium</keyword>
<evidence type="ECO:0000259" key="7">
    <source>
        <dbReference type="PROSITE" id="PS51462"/>
    </source>
</evidence>
<dbReference type="CDD" id="cd18870">
    <property type="entry name" value="NUDIX_AcylCoAdiphos_Nudt19"/>
    <property type="match status" value="1"/>
</dbReference>
<evidence type="ECO:0000313" key="9">
    <source>
        <dbReference type="Proteomes" id="UP000605670"/>
    </source>
</evidence>